<sequence length="83" mass="9840">MALRKKWLKIRNHRDDMLYQIKHDRSFLLKRLNWNNIELLNSTASKEKEYLVSVELKNVSDGSFKYEESLKEPGQLDDTAGSR</sequence>
<reference evidence="1" key="1">
    <citation type="submission" date="2022-04" db="EMBL/GenBank/DDBJ databases">
        <title>A functionally conserved STORR gene fusion in Papaver species that diverged 16.8 million years ago.</title>
        <authorList>
            <person name="Catania T."/>
        </authorList>
    </citation>
    <scope>NUCLEOTIDE SEQUENCE</scope>
    <source>
        <strain evidence="1">S-188037</strain>
    </source>
</reference>
<comment type="caution">
    <text evidence="1">The sequence shown here is derived from an EMBL/GenBank/DDBJ whole genome shotgun (WGS) entry which is preliminary data.</text>
</comment>
<dbReference type="EMBL" id="JAJJMB010007708">
    <property type="protein sequence ID" value="KAI3927798.1"/>
    <property type="molecule type" value="Genomic_DNA"/>
</dbReference>
<evidence type="ECO:0000313" key="1">
    <source>
        <dbReference type="EMBL" id="KAI3927798.1"/>
    </source>
</evidence>
<organism evidence="1 2">
    <name type="scientific">Papaver atlanticum</name>
    <dbReference type="NCBI Taxonomy" id="357466"/>
    <lineage>
        <taxon>Eukaryota</taxon>
        <taxon>Viridiplantae</taxon>
        <taxon>Streptophyta</taxon>
        <taxon>Embryophyta</taxon>
        <taxon>Tracheophyta</taxon>
        <taxon>Spermatophyta</taxon>
        <taxon>Magnoliopsida</taxon>
        <taxon>Ranunculales</taxon>
        <taxon>Papaveraceae</taxon>
        <taxon>Papaveroideae</taxon>
        <taxon>Papaver</taxon>
    </lineage>
</organism>
<accession>A0AAD4SWL4</accession>
<dbReference type="AlphaFoldDB" id="A0AAD4SWL4"/>
<proteinExistence type="predicted"/>
<gene>
    <name evidence="1" type="ORF">MKW98_023399</name>
</gene>
<protein>
    <submittedName>
        <fullName evidence="1">Uncharacterized protein</fullName>
    </submittedName>
</protein>
<evidence type="ECO:0000313" key="2">
    <source>
        <dbReference type="Proteomes" id="UP001202328"/>
    </source>
</evidence>
<keyword evidence="2" id="KW-1185">Reference proteome</keyword>
<name>A0AAD4SWL4_9MAGN</name>
<dbReference type="Proteomes" id="UP001202328">
    <property type="component" value="Unassembled WGS sequence"/>
</dbReference>